<evidence type="ECO:0000313" key="2">
    <source>
        <dbReference type="EMBL" id="MED6199946.1"/>
    </source>
</evidence>
<feature type="compositionally biased region" description="Low complexity" evidence="1">
    <location>
        <begin position="1"/>
        <end position="20"/>
    </location>
</feature>
<organism evidence="2 3">
    <name type="scientific">Stylosanthes scabra</name>
    <dbReference type="NCBI Taxonomy" id="79078"/>
    <lineage>
        <taxon>Eukaryota</taxon>
        <taxon>Viridiplantae</taxon>
        <taxon>Streptophyta</taxon>
        <taxon>Embryophyta</taxon>
        <taxon>Tracheophyta</taxon>
        <taxon>Spermatophyta</taxon>
        <taxon>Magnoliopsida</taxon>
        <taxon>eudicotyledons</taxon>
        <taxon>Gunneridae</taxon>
        <taxon>Pentapetalae</taxon>
        <taxon>rosids</taxon>
        <taxon>fabids</taxon>
        <taxon>Fabales</taxon>
        <taxon>Fabaceae</taxon>
        <taxon>Papilionoideae</taxon>
        <taxon>50 kb inversion clade</taxon>
        <taxon>dalbergioids sensu lato</taxon>
        <taxon>Dalbergieae</taxon>
        <taxon>Pterocarpus clade</taxon>
        <taxon>Stylosanthes</taxon>
    </lineage>
</organism>
<dbReference type="EMBL" id="JASCZI010212626">
    <property type="protein sequence ID" value="MED6199946.1"/>
    <property type="molecule type" value="Genomic_DNA"/>
</dbReference>
<gene>
    <name evidence="2" type="ORF">PIB30_080588</name>
</gene>
<evidence type="ECO:0000313" key="3">
    <source>
        <dbReference type="Proteomes" id="UP001341840"/>
    </source>
</evidence>
<dbReference type="Proteomes" id="UP001341840">
    <property type="component" value="Unassembled WGS sequence"/>
</dbReference>
<accession>A0ABU6XRH4</accession>
<feature type="non-terminal residue" evidence="2">
    <location>
        <position position="86"/>
    </location>
</feature>
<protein>
    <submittedName>
        <fullName evidence="2">Uncharacterized protein</fullName>
    </submittedName>
</protein>
<reference evidence="2 3" key="1">
    <citation type="journal article" date="2023" name="Plants (Basel)">
        <title>Bridging the Gap: Combining Genomics and Transcriptomics Approaches to Understand Stylosanthes scabra, an Orphan Legume from the Brazilian Caatinga.</title>
        <authorList>
            <person name="Ferreira-Neto J.R.C."/>
            <person name="da Silva M.D."/>
            <person name="Binneck E."/>
            <person name="de Melo N.F."/>
            <person name="da Silva R.H."/>
            <person name="de Melo A.L.T.M."/>
            <person name="Pandolfi V."/>
            <person name="Bustamante F.O."/>
            <person name="Brasileiro-Vidal A.C."/>
            <person name="Benko-Iseppon A.M."/>
        </authorList>
    </citation>
    <scope>NUCLEOTIDE SEQUENCE [LARGE SCALE GENOMIC DNA]</scope>
    <source>
        <tissue evidence="2">Leaves</tissue>
    </source>
</reference>
<sequence>MLGSSSHVSGSSSRSRSHGSLARTSNRARSGKIPHWCGCGMRPVLRWSGQSQTQTGLSLVALTIIYRQLGRGGVTSLCGQIVKKKN</sequence>
<name>A0ABU6XRH4_9FABA</name>
<evidence type="ECO:0000256" key="1">
    <source>
        <dbReference type="SAM" id="MobiDB-lite"/>
    </source>
</evidence>
<keyword evidence="3" id="KW-1185">Reference proteome</keyword>
<proteinExistence type="predicted"/>
<comment type="caution">
    <text evidence="2">The sequence shown here is derived from an EMBL/GenBank/DDBJ whole genome shotgun (WGS) entry which is preliminary data.</text>
</comment>
<feature type="region of interest" description="Disordered" evidence="1">
    <location>
        <begin position="1"/>
        <end position="32"/>
    </location>
</feature>